<dbReference type="GO" id="GO:0004180">
    <property type="term" value="F:carboxypeptidase activity"/>
    <property type="evidence" value="ECO:0007669"/>
    <property type="project" value="UniProtKB-KW"/>
</dbReference>
<dbReference type="Gene3D" id="3.90.1310.10">
    <property type="entry name" value="Penicillin-binding protein 2a (Domain 2)"/>
    <property type="match status" value="1"/>
</dbReference>
<dbReference type="Gene3D" id="3.40.710.10">
    <property type="entry name" value="DD-peptidase/beta-lactamase superfamily"/>
    <property type="match status" value="1"/>
</dbReference>
<keyword evidence="8" id="KW-1185">Reference proteome</keyword>
<proteinExistence type="predicted"/>
<dbReference type="Proteomes" id="UP000228945">
    <property type="component" value="Chromosome"/>
</dbReference>
<keyword evidence="2" id="KW-0378">Hydrolase</keyword>
<keyword evidence="3 4" id="KW-0472">Membrane</keyword>
<dbReference type="GO" id="GO:0005886">
    <property type="term" value="C:plasma membrane"/>
    <property type="evidence" value="ECO:0007669"/>
    <property type="project" value="TreeGrafter"/>
</dbReference>
<dbReference type="InterPro" id="IPR036138">
    <property type="entry name" value="PBP_dimer_sf"/>
</dbReference>
<evidence type="ECO:0000256" key="1">
    <source>
        <dbReference type="ARBA" id="ARBA00004370"/>
    </source>
</evidence>
<dbReference type="KEGG" id="cmb:CSW64_16090"/>
<keyword evidence="4" id="KW-0812">Transmembrane</keyword>
<dbReference type="OrthoDB" id="9789078at2"/>
<feature type="transmembrane region" description="Helical" evidence="4">
    <location>
        <begin position="46"/>
        <end position="69"/>
    </location>
</feature>
<dbReference type="GO" id="GO:0008658">
    <property type="term" value="F:penicillin binding"/>
    <property type="evidence" value="ECO:0007669"/>
    <property type="project" value="InterPro"/>
</dbReference>
<dbReference type="PANTHER" id="PTHR30627:SF1">
    <property type="entry name" value="PEPTIDOGLYCAN D,D-TRANSPEPTIDASE FTSI"/>
    <property type="match status" value="1"/>
</dbReference>
<evidence type="ECO:0000259" key="6">
    <source>
        <dbReference type="Pfam" id="PF03717"/>
    </source>
</evidence>
<sequence>MSIPDLAPQRYPALWRWIIERVWRVEHAFERAHADGKAENDTRIRIFVVLALFLVGFTVMAGGAVYSAVLSDAGQGGRAYAGVPKRADLVDREGRLLAANLTHYTLSVDVREMWSKRETREALLKALPRLTAKQVDKALSAQKRGVVLRGLTPAEKARVHDLGLPGVVFDPEERRVYPLGALASHLLGYDEKGGDPVAGAEKALAKDILAAGAEGKPVALSIDVRVQAAVEEELAAAAAEYQPKGAVGLVTDVQTGEILAMASWPDFDPNAPGRATPEQLRNRAAASVFEMGSTFKAFTVAIGLDAHVASPDSTFDATQPLKMGYRTIHDFHGTNRILTLREVFNHSSNIGTARLALAVGPERMERYFQALGLTKRAQVELLESTRPLTPKKWDEDDMASVSFGHGINVSPLALAQAMGAILNGGRMIPLTIRKLPADLRPQGERVMSEQTAISMLQIMRGNVVGGTGRKADAPGLMVGGKTGTGEKYDPEIRGYSHYKQVGSFAAVFPTDGPVDTKRYFVLVLMDEPQGAVRTGGWVAAPAVGRIINRIGPFLGVERRPEEPKAATIIAAGPAAAQPETGL</sequence>
<evidence type="ECO:0000259" key="5">
    <source>
        <dbReference type="Pfam" id="PF00905"/>
    </source>
</evidence>
<dbReference type="Pfam" id="PF03717">
    <property type="entry name" value="PBP_dimer"/>
    <property type="match status" value="1"/>
</dbReference>
<evidence type="ECO:0000256" key="2">
    <source>
        <dbReference type="ARBA" id="ARBA00022645"/>
    </source>
</evidence>
<accession>A0A2D2B0P1</accession>
<dbReference type="InterPro" id="IPR005311">
    <property type="entry name" value="PBP_dimer"/>
</dbReference>
<reference evidence="7 8" key="1">
    <citation type="submission" date="2017-10" db="EMBL/GenBank/DDBJ databases">
        <title>Genome sequence of Caulobacter mirabilis FWC38.</title>
        <authorList>
            <person name="Fiebig A."/>
            <person name="Crosson S."/>
        </authorList>
    </citation>
    <scope>NUCLEOTIDE SEQUENCE [LARGE SCALE GENOMIC DNA]</scope>
    <source>
        <strain evidence="7 8">FWC 38</strain>
    </source>
</reference>
<dbReference type="PANTHER" id="PTHR30627">
    <property type="entry name" value="PEPTIDOGLYCAN D,D-TRANSPEPTIDASE"/>
    <property type="match status" value="1"/>
</dbReference>
<evidence type="ECO:0000313" key="8">
    <source>
        <dbReference type="Proteomes" id="UP000228945"/>
    </source>
</evidence>
<protein>
    <submittedName>
        <fullName evidence="7">Penicillin-binding protein</fullName>
    </submittedName>
</protein>
<feature type="domain" description="Penicillin-binding protein transpeptidase" evidence="5">
    <location>
        <begin position="249"/>
        <end position="547"/>
    </location>
</feature>
<organism evidence="7 8">
    <name type="scientific">Caulobacter mirabilis</name>
    <dbReference type="NCBI Taxonomy" id="69666"/>
    <lineage>
        <taxon>Bacteria</taxon>
        <taxon>Pseudomonadati</taxon>
        <taxon>Pseudomonadota</taxon>
        <taxon>Alphaproteobacteria</taxon>
        <taxon>Caulobacterales</taxon>
        <taxon>Caulobacteraceae</taxon>
        <taxon>Caulobacter</taxon>
    </lineage>
</organism>
<dbReference type="RefSeq" id="WP_099623054.1">
    <property type="nucleotide sequence ID" value="NZ_CP024201.1"/>
</dbReference>
<dbReference type="InterPro" id="IPR012338">
    <property type="entry name" value="Beta-lactam/transpept-like"/>
</dbReference>
<evidence type="ECO:0000313" key="7">
    <source>
        <dbReference type="EMBL" id="ATQ43806.1"/>
    </source>
</evidence>
<dbReference type="GO" id="GO:0071555">
    <property type="term" value="P:cell wall organization"/>
    <property type="evidence" value="ECO:0007669"/>
    <property type="project" value="TreeGrafter"/>
</dbReference>
<dbReference type="SUPFAM" id="SSF56601">
    <property type="entry name" value="beta-lactamase/transpeptidase-like"/>
    <property type="match status" value="1"/>
</dbReference>
<dbReference type="EMBL" id="CP024201">
    <property type="protein sequence ID" value="ATQ43806.1"/>
    <property type="molecule type" value="Genomic_DNA"/>
</dbReference>
<keyword evidence="4" id="KW-1133">Transmembrane helix</keyword>
<dbReference type="AlphaFoldDB" id="A0A2D2B0P1"/>
<comment type="subcellular location">
    <subcellularLocation>
        <location evidence="1">Membrane</location>
    </subcellularLocation>
</comment>
<feature type="domain" description="Penicillin-binding protein dimerisation" evidence="6">
    <location>
        <begin position="84"/>
        <end position="189"/>
    </location>
</feature>
<evidence type="ECO:0000256" key="4">
    <source>
        <dbReference type="SAM" id="Phobius"/>
    </source>
</evidence>
<name>A0A2D2B0P1_9CAUL</name>
<evidence type="ECO:0000256" key="3">
    <source>
        <dbReference type="ARBA" id="ARBA00023136"/>
    </source>
</evidence>
<keyword evidence="2" id="KW-0121">Carboxypeptidase</keyword>
<gene>
    <name evidence="7" type="ORF">CSW64_16090</name>
</gene>
<dbReference type="InterPro" id="IPR001460">
    <property type="entry name" value="PCN-bd_Tpept"/>
</dbReference>
<dbReference type="Pfam" id="PF00905">
    <property type="entry name" value="Transpeptidase"/>
    <property type="match status" value="1"/>
</dbReference>
<dbReference type="SUPFAM" id="SSF56519">
    <property type="entry name" value="Penicillin binding protein dimerisation domain"/>
    <property type="match status" value="1"/>
</dbReference>
<dbReference type="Gene3D" id="3.30.450.330">
    <property type="match status" value="1"/>
</dbReference>
<keyword evidence="2" id="KW-0645">Protease</keyword>
<dbReference type="InterPro" id="IPR050515">
    <property type="entry name" value="Beta-lactam/transpept"/>
</dbReference>